<comment type="caution">
    <text evidence="1">The sequence shown here is derived from an EMBL/GenBank/DDBJ whole genome shotgun (WGS) entry which is preliminary data.</text>
</comment>
<proteinExistence type="predicted"/>
<dbReference type="EMBL" id="JAAVMX010000003">
    <property type="protein sequence ID" value="KAF4511265.1"/>
    <property type="molecule type" value="Genomic_DNA"/>
</dbReference>
<evidence type="ECO:0000313" key="1">
    <source>
        <dbReference type="EMBL" id="KAF4511265.1"/>
    </source>
</evidence>
<accession>A0A8H4V884</accession>
<reference evidence="1 2" key="1">
    <citation type="journal article" date="2020" name="Genome Biol. Evol.">
        <title>A new high-quality draft genome assembly of the Chinese cordyceps Ophiocordyceps sinensis.</title>
        <authorList>
            <person name="Shu R."/>
            <person name="Zhang J."/>
            <person name="Meng Q."/>
            <person name="Zhang H."/>
            <person name="Zhou G."/>
            <person name="Li M."/>
            <person name="Wu P."/>
            <person name="Zhao Y."/>
            <person name="Chen C."/>
            <person name="Qin Q."/>
        </authorList>
    </citation>
    <scope>NUCLEOTIDE SEQUENCE [LARGE SCALE GENOMIC DNA]</scope>
    <source>
        <strain evidence="1 2">IOZ07</strain>
    </source>
</reference>
<protein>
    <submittedName>
        <fullName evidence="1">Uncharacterized protein</fullName>
    </submittedName>
</protein>
<dbReference type="Proteomes" id="UP000557566">
    <property type="component" value="Unassembled WGS sequence"/>
</dbReference>
<sequence>MGAKKGGASPLLAAHRHYTATANVSTESGLGHLIVLRPGTAHTFPPFCPLYLRFFGSWQLEQFPPLHSPPDWPYALNQATSKPSTDGIADDLRNDESFSALPDLLSFVRKLPLATAPNPRIPSTAATLRRLVCNAYNPFALTAWLRRPLLFVAL</sequence>
<dbReference type="AlphaFoldDB" id="A0A8H4V884"/>
<name>A0A8H4V884_9HYPO</name>
<evidence type="ECO:0000313" key="2">
    <source>
        <dbReference type="Proteomes" id="UP000557566"/>
    </source>
</evidence>
<organism evidence="1 2">
    <name type="scientific">Ophiocordyceps sinensis</name>
    <dbReference type="NCBI Taxonomy" id="72228"/>
    <lineage>
        <taxon>Eukaryota</taxon>
        <taxon>Fungi</taxon>
        <taxon>Dikarya</taxon>
        <taxon>Ascomycota</taxon>
        <taxon>Pezizomycotina</taxon>
        <taxon>Sordariomycetes</taxon>
        <taxon>Hypocreomycetidae</taxon>
        <taxon>Hypocreales</taxon>
        <taxon>Ophiocordycipitaceae</taxon>
        <taxon>Ophiocordyceps</taxon>
    </lineage>
</organism>
<gene>
    <name evidence="1" type="ORF">G6O67_003077</name>
</gene>
<keyword evidence="2" id="KW-1185">Reference proteome</keyword>